<evidence type="ECO:0000256" key="1">
    <source>
        <dbReference type="ARBA" id="ARBA00022574"/>
    </source>
</evidence>
<feature type="compositionally biased region" description="Low complexity" evidence="5">
    <location>
        <begin position="31"/>
        <end position="42"/>
    </location>
</feature>
<sequence length="494" mass="55500">MFFGPSEFDVDDMGYAMSRLETESDAGRDFSGVGSSSSSGSHRSSEHLDHDEINQITKLKSSPHQRYSRVVPGRHELPVSTVRMLAGRESNFSGRGGRFSAADRCHMLSRYLPVKGPWLVDQMNSRAYVSQFSTDGSLFIAGFQGSHIRIYNVEKGWKVQKDILAKSLRWTVTDTSLSPDQRNLVYASMSPMVHIVDVGSGTTESHANVTEIHDGLDFSSDEDGGYSFGIFSVKFSTDGRELVAGSSDESIYVYDLEANKVSLRTVAHTSDVNTVCFADESGNLILSGGDDNLCKVWDRRCFIGRDKAAGVLVGHLEGVTFIDSRGDGRYFISNGKDQTIKLWDIRKMSSTPPAKNYEWDYRWMEYPPEARDLKHPFDQSVATYKGHSVLRTLIRCYFSPSHRSVFSSSLITGQKYIYTGSNDSSVYIYDLVSGDKVAVLKHHSSPVRDCNWHPHYPTLISSSWDGDLVKWEFPGRGEAPIMSKKRVRRRHLYY</sequence>
<protein>
    <recommendedName>
        <fullName evidence="3">LEC14B homolog</fullName>
    </recommendedName>
</protein>
<dbReference type="PROSITE" id="PS50294">
    <property type="entry name" value="WD_REPEATS_REGION"/>
    <property type="match status" value="2"/>
</dbReference>
<dbReference type="InterPro" id="IPR017399">
    <property type="entry name" value="DCAF11/LEC14B"/>
</dbReference>
<feature type="region of interest" description="Disordered" evidence="5">
    <location>
        <begin position="24"/>
        <end position="49"/>
    </location>
</feature>
<dbReference type="InterPro" id="IPR015943">
    <property type="entry name" value="WD40/YVTN_repeat-like_dom_sf"/>
</dbReference>
<dbReference type="FunFam" id="2.130.10.10:FF:000960">
    <property type="entry name" value="LEC14B protein-like isoform X1"/>
    <property type="match status" value="1"/>
</dbReference>
<dbReference type="InterPro" id="IPR001680">
    <property type="entry name" value="WD40_rpt"/>
</dbReference>
<dbReference type="PROSITE" id="PS50082">
    <property type="entry name" value="WD_REPEATS_2"/>
    <property type="match status" value="4"/>
</dbReference>
<feature type="repeat" description="WD" evidence="4">
    <location>
        <begin position="440"/>
        <end position="472"/>
    </location>
</feature>
<evidence type="ECO:0000256" key="2">
    <source>
        <dbReference type="ARBA" id="ARBA00022737"/>
    </source>
</evidence>
<evidence type="ECO:0000256" key="4">
    <source>
        <dbReference type="PROSITE-ProRule" id="PRU00221"/>
    </source>
</evidence>
<dbReference type="PIRSF" id="PIRSF038135">
    <property type="entry name" value="WD_repeat_p23"/>
    <property type="match status" value="1"/>
</dbReference>
<feature type="repeat" description="WD" evidence="4">
    <location>
        <begin position="223"/>
        <end position="264"/>
    </location>
</feature>
<dbReference type="EMBL" id="LR031572">
    <property type="protein sequence ID" value="VDC81029.1"/>
    <property type="molecule type" value="Genomic_DNA"/>
</dbReference>
<dbReference type="AlphaFoldDB" id="A0A3P5ZSU4"/>
<dbReference type="FunFam" id="2.130.10.10:FF:001117">
    <property type="entry name" value="DDB1 and CUL4-associated factor 11"/>
    <property type="match status" value="1"/>
</dbReference>
<proteinExistence type="inferred from homology"/>
<organism evidence="6">
    <name type="scientific">Brassica campestris</name>
    <name type="common">Field mustard</name>
    <dbReference type="NCBI Taxonomy" id="3711"/>
    <lineage>
        <taxon>Eukaryota</taxon>
        <taxon>Viridiplantae</taxon>
        <taxon>Streptophyta</taxon>
        <taxon>Embryophyta</taxon>
        <taxon>Tracheophyta</taxon>
        <taxon>Spermatophyta</taxon>
        <taxon>Magnoliopsida</taxon>
        <taxon>eudicotyledons</taxon>
        <taxon>Gunneridae</taxon>
        <taxon>Pentapetalae</taxon>
        <taxon>rosids</taxon>
        <taxon>malvids</taxon>
        <taxon>Brassicales</taxon>
        <taxon>Brassicaceae</taxon>
        <taxon>Brassiceae</taxon>
        <taxon>Brassica</taxon>
    </lineage>
</organism>
<dbReference type="PANTHER" id="PTHR19847:SF22">
    <property type="entry name" value="LEC14B HOMOLOG"/>
    <property type="match status" value="1"/>
</dbReference>
<comment type="similarity">
    <text evidence="3">Belongs to the WD repeat LEC14B family.</text>
</comment>
<name>A0A3P5ZSU4_BRACM</name>
<feature type="repeat" description="WD" evidence="4">
    <location>
        <begin position="265"/>
        <end position="298"/>
    </location>
</feature>
<dbReference type="Pfam" id="PF00400">
    <property type="entry name" value="WD40"/>
    <property type="match status" value="4"/>
</dbReference>
<gene>
    <name evidence="6" type="ORF">BRAA03T12247Z</name>
</gene>
<evidence type="ECO:0000256" key="3">
    <source>
        <dbReference type="PIRNR" id="PIRNR038135"/>
    </source>
</evidence>
<feature type="repeat" description="WD" evidence="4">
    <location>
        <begin position="312"/>
        <end position="353"/>
    </location>
</feature>
<keyword evidence="2" id="KW-0677">Repeat</keyword>
<evidence type="ECO:0000256" key="5">
    <source>
        <dbReference type="SAM" id="MobiDB-lite"/>
    </source>
</evidence>
<dbReference type="InterPro" id="IPR051859">
    <property type="entry name" value="DCAF"/>
</dbReference>
<evidence type="ECO:0000313" key="6">
    <source>
        <dbReference type="EMBL" id="VDC81029.1"/>
    </source>
</evidence>
<dbReference type="Gene3D" id="2.130.10.10">
    <property type="entry name" value="YVTN repeat-like/Quinoprotein amine dehydrogenase"/>
    <property type="match status" value="2"/>
</dbReference>
<dbReference type="FunFam" id="2.130.10.10:FF:000492">
    <property type="entry name" value="LEC14B homolog isoform X2"/>
    <property type="match status" value="1"/>
</dbReference>
<accession>A0A3P5ZSU4</accession>
<dbReference type="PANTHER" id="PTHR19847">
    <property type="entry name" value="DDB1- AND CUL4-ASSOCIATED FACTOR 11"/>
    <property type="match status" value="1"/>
</dbReference>
<dbReference type="PRINTS" id="PR00320">
    <property type="entry name" value="GPROTEINBRPT"/>
</dbReference>
<dbReference type="SUPFAM" id="SSF50978">
    <property type="entry name" value="WD40 repeat-like"/>
    <property type="match status" value="1"/>
</dbReference>
<dbReference type="InterPro" id="IPR036322">
    <property type="entry name" value="WD40_repeat_dom_sf"/>
</dbReference>
<dbReference type="SMART" id="SM00320">
    <property type="entry name" value="WD40"/>
    <property type="match status" value="6"/>
</dbReference>
<keyword evidence="1 4" id="KW-0853">WD repeat</keyword>
<reference evidence="6" key="1">
    <citation type="submission" date="2018-11" db="EMBL/GenBank/DDBJ databases">
        <authorList>
            <consortium name="Genoscope - CEA"/>
            <person name="William W."/>
        </authorList>
    </citation>
    <scope>NUCLEOTIDE SEQUENCE</scope>
</reference>
<dbReference type="InterPro" id="IPR020472">
    <property type="entry name" value="WD40_PAC1"/>
</dbReference>